<keyword evidence="3 5" id="KW-1133">Transmembrane helix</keyword>
<feature type="transmembrane region" description="Helical" evidence="5">
    <location>
        <begin position="29"/>
        <end position="52"/>
    </location>
</feature>
<reference evidence="6 7" key="1">
    <citation type="submission" date="2020-08" db="EMBL/GenBank/DDBJ databases">
        <title>Description of novel Flavobacterium F-392 isolate.</title>
        <authorList>
            <person name="Saticioglu I.B."/>
            <person name="Duman M."/>
            <person name="Altun S."/>
        </authorList>
    </citation>
    <scope>NUCLEOTIDE SEQUENCE [LARGE SCALE GENOMIC DNA]</scope>
    <source>
        <strain evidence="6 7">F-392</strain>
    </source>
</reference>
<dbReference type="Proteomes" id="UP000641454">
    <property type="component" value="Unassembled WGS sequence"/>
</dbReference>
<feature type="transmembrane region" description="Helical" evidence="5">
    <location>
        <begin position="158"/>
        <end position="181"/>
    </location>
</feature>
<sequence>MINDPIKSNITIDNYLDSHYIHRSNWLRAAVLGANDGIISISSLAIGIAAASTSREPIVLATVAGLVAGALSMAAGEYVSVSSQTDTENADIEREKTELREMPEEELHILAQIYEKRGLKKETAMQVAIEFTEKDALAAHIRDELGINEISQANPIQAAFASGASFTIGGVLPLIVVLFAPIEGMEYWLYGSTILFLILLGGLSAKTGGSSISKAILRITIWGTIAMGLSALVGYVFGVRV</sequence>
<keyword evidence="4 5" id="KW-0472">Membrane</keyword>
<feature type="transmembrane region" description="Helical" evidence="5">
    <location>
        <begin position="187"/>
        <end position="203"/>
    </location>
</feature>
<evidence type="ECO:0000256" key="1">
    <source>
        <dbReference type="ARBA" id="ARBA00004127"/>
    </source>
</evidence>
<dbReference type="AlphaFoldDB" id="A0A923SJF1"/>
<evidence type="ECO:0000256" key="2">
    <source>
        <dbReference type="ARBA" id="ARBA00022692"/>
    </source>
</evidence>
<dbReference type="GO" id="GO:0012505">
    <property type="term" value="C:endomembrane system"/>
    <property type="evidence" value="ECO:0007669"/>
    <property type="project" value="UniProtKB-SubCell"/>
</dbReference>
<organism evidence="6 7">
    <name type="scientific">Flavobacterium muglaense</name>
    <dbReference type="NCBI Taxonomy" id="2764716"/>
    <lineage>
        <taxon>Bacteria</taxon>
        <taxon>Pseudomonadati</taxon>
        <taxon>Bacteroidota</taxon>
        <taxon>Flavobacteriia</taxon>
        <taxon>Flavobacteriales</taxon>
        <taxon>Flavobacteriaceae</taxon>
        <taxon>Flavobacterium</taxon>
    </lineage>
</organism>
<evidence type="ECO:0000313" key="6">
    <source>
        <dbReference type="EMBL" id="MBC5844213.1"/>
    </source>
</evidence>
<dbReference type="EMBL" id="JACRUL010000012">
    <property type="protein sequence ID" value="MBC5844213.1"/>
    <property type="molecule type" value="Genomic_DNA"/>
</dbReference>
<comment type="subcellular location">
    <subcellularLocation>
        <location evidence="1">Endomembrane system</location>
        <topology evidence="1">Multi-pass membrane protein</topology>
    </subcellularLocation>
</comment>
<evidence type="ECO:0000256" key="3">
    <source>
        <dbReference type="ARBA" id="ARBA00022989"/>
    </source>
</evidence>
<keyword evidence="2 5" id="KW-0812">Transmembrane</keyword>
<keyword evidence="7" id="KW-1185">Reference proteome</keyword>
<feature type="transmembrane region" description="Helical" evidence="5">
    <location>
        <begin position="58"/>
        <end position="79"/>
    </location>
</feature>
<dbReference type="GO" id="GO:0030026">
    <property type="term" value="P:intracellular manganese ion homeostasis"/>
    <property type="evidence" value="ECO:0007669"/>
    <property type="project" value="InterPro"/>
</dbReference>
<dbReference type="CDD" id="cd02432">
    <property type="entry name" value="Nodulin-21_like_1"/>
    <property type="match status" value="1"/>
</dbReference>
<feature type="transmembrane region" description="Helical" evidence="5">
    <location>
        <begin position="215"/>
        <end position="237"/>
    </location>
</feature>
<evidence type="ECO:0000256" key="4">
    <source>
        <dbReference type="ARBA" id="ARBA00023136"/>
    </source>
</evidence>
<evidence type="ECO:0000256" key="5">
    <source>
        <dbReference type="SAM" id="Phobius"/>
    </source>
</evidence>
<evidence type="ECO:0000313" key="7">
    <source>
        <dbReference type="Proteomes" id="UP000641454"/>
    </source>
</evidence>
<dbReference type="InterPro" id="IPR008217">
    <property type="entry name" value="Ccc1_fam"/>
</dbReference>
<comment type="caution">
    <text evidence="6">The sequence shown here is derived from an EMBL/GenBank/DDBJ whole genome shotgun (WGS) entry which is preliminary data.</text>
</comment>
<proteinExistence type="predicted"/>
<dbReference type="RefSeq" id="WP_187017884.1">
    <property type="nucleotide sequence ID" value="NZ_JACRUK010000012.1"/>
</dbReference>
<protein>
    <submittedName>
        <fullName evidence="6">VIT family protein</fullName>
    </submittedName>
</protein>
<name>A0A923SJF1_9FLAO</name>
<dbReference type="Pfam" id="PF01988">
    <property type="entry name" value="VIT1"/>
    <property type="match status" value="1"/>
</dbReference>
<dbReference type="GO" id="GO:0005384">
    <property type="term" value="F:manganese ion transmembrane transporter activity"/>
    <property type="evidence" value="ECO:0007669"/>
    <property type="project" value="InterPro"/>
</dbReference>
<dbReference type="PANTHER" id="PTHR31851">
    <property type="entry name" value="FE(2+)/MN(2+) TRANSPORTER PCL1"/>
    <property type="match status" value="1"/>
</dbReference>
<gene>
    <name evidence="6" type="ORF">H8R25_07160</name>
</gene>
<accession>A0A923SJF1</accession>